<keyword evidence="2" id="KW-0732">Signal</keyword>
<gene>
    <name evidence="3" type="ORF">FSB_LOCUS38093</name>
</gene>
<organism evidence="3">
    <name type="scientific">Fagus sylvatica</name>
    <name type="common">Beechnut</name>
    <dbReference type="NCBI Taxonomy" id="28930"/>
    <lineage>
        <taxon>Eukaryota</taxon>
        <taxon>Viridiplantae</taxon>
        <taxon>Streptophyta</taxon>
        <taxon>Embryophyta</taxon>
        <taxon>Tracheophyta</taxon>
        <taxon>Spermatophyta</taxon>
        <taxon>Magnoliopsida</taxon>
        <taxon>eudicotyledons</taxon>
        <taxon>Gunneridae</taxon>
        <taxon>Pentapetalae</taxon>
        <taxon>rosids</taxon>
        <taxon>fabids</taxon>
        <taxon>Fagales</taxon>
        <taxon>Fagaceae</taxon>
        <taxon>Fagus</taxon>
    </lineage>
</organism>
<dbReference type="SUPFAM" id="SSF56219">
    <property type="entry name" value="DNase I-like"/>
    <property type="match status" value="1"/>
</dbReference>
<feature type="region of interest" description="Disordered" evidence="1">
    <location>
        <begin position="66"/>
        <end position="89"/>
    </location>
</feature>
<dbReference type="PANTHER" id="PTHR33710">
    <property type="entry name" value="BNAC02G09200D PROTEIN"/>
    <property type="match status" value="1"/>
</dbReference>
<dbReference type="AlphaFoldDB" id="A0A2N9HEV9"/>
<evidence type="ECO:0000256" key="1">
    <source>
        <dbReference type="SAM" id="MobiDB-lite"/>
    </source>
</evidence>
<dbReference type="InterPro" id="IPR036691">
    <property type="entry name" value="Endo/exonu/phosph_ase_sf"/>
</dbReference>
<sequence>MLRAPLRMWAFLSPLLLFNENLGLELLRHMQRLDSSRPQGANKEAEPHRPLKNGALLCDLNPIIDDTEKDTPSDVGEPREDKDNGHIPSAVTGCLQFIKKDDTEKDGGKSGSSSTLSFLKNFLFDLSAVDLGFFGNRFTWSNKRWGRHCIRERLDRGFASVGWKLAFPKAAVYHLGALNSNHSPLLVDTNPVDYFAPRPFRFEAVWAKDPRCFEVINKAWKKDFLGSASFNFVHKQSNTSKALKIWNWETFGFYQIKILELTIELERV</sequence>
<evidence type="ECO:0000313" key="3">
    <source>
        <dbReference type="EMBL" id="SPD10211.1"/>
    </source>
</evidence>
<proteinExistence type="predicted"/>
<reference evidence="3" key="1">
    <citation type="submission" date="2018-02" db="EMBL/GenBank/DDBJ databases">
        <authorList>
            <person name="Cohen D.B."/>
            <person name="Kent A.D."/>
        </authorList>
    </citation>
    <scope>NUCLEOTIDE SEQUENCE</scope>
</reference>
<dbReference type="EMBL" id="OIVN01003311">
    <property type="protein sequence ID" value="SPD10211.1"/>
    <property type="molecule type" value="Genomic_DNA"/>
</dbReference>
<dbReference type="PANTHER" id="PTHR33710:SF71">
    <property type="entry name" value="ENDONUCLEASE_EXONUCLEASE_PHOSPHATASE DOMAIN-CONTAINING PROTEIN"/>
    <property type="match status" value="1"/>
</dbReference>
<protein>
    <submittedName>
        <fullName evidence="3">Uncharacterized protein</fullName>
    </submittedName>
</protein>
<feature type="compositionally biased region" description="Basic and acidic residues" evidence="1">
    <location>
        <begin position="69"/>
        <end position="85"/>
    </location>
</feature>
<feature type="chain" id="PRO_5014731389" evidence="2">
    <location>
        <begin position="24"/>
        <end position="268"/>
    </location>
</feature>
<name>A0A2N9HEV9_FAGSY</name>
<accession>A0A2N9HEV9</accession>
<evidence type="ECO:0000256" key="2">
    <source>
        <dbReference type="SAM" id="SignalP"/>
    </source>
</evidence>
<feature type="signal peptide" evidence="2">
    <location>
        <begin position="1"/>
        <end position="23"/>
    </location>
</feature>